<dbReference type="EMBL" id="JXTC01000036">
    <property type="protein sequence ID" value="PON96775.1"/>
    <property type="molecule type" value="Genomic_DNA"/>
</dbReference>
<evidence type="ECO:0000313" key="3">
    <source>
        <dbReference type="EMBL" id="PON96775.1"/>
    </source>
</evidence>
<comment type="caution">
    <text evidence="3">The sequence shown here is derived from an EMBL/GenBank/DDBJ whole genome shotgun (WGS) entry which is preliminary data.</text>
</comment>
<organism evidence="3 4">
    <name type="scientific">Trema orientale</name>
    <name type="common">Charcoal tree</name>
    <name type="synonym">Celtis orientalis</name>
    <dbReference type="NCBI Taxonomy" id="63057"/>
    <lineage>
        <taxon>Eukaryota</taxon>
        <taxon>Viridiplantae</taxon>
        <taxon>Streptophyta</taxon>
        <taxon>Embryophyta</taxon>
        <taxon>Tracheophyta</taxon>
        <taxon>Spermatophyta</taxon>
        <taxon>Magnoliopsida</taxon>
        <taxon>eudicotyledons</taxon>
        <taxon>Gunneridae</taxon>
        <taxon>Pentapetalae</taxon>
        <taxon>rosids</taxon>
        <taxon>fabids</taxon>
        <taxon>Rosales</taxon>
        <taxon>Cannabaceae</taxon>
        <taxon>Trema</taxon>
    </lineage>
</organism>
<reference evidence="4" key="1">
    <citation type="submission" date="2016-06" db="EMBL/GenBank/DDBJ databases">
        <title>Parallel loss of symbiosis genes in relatives of nitrogen-fixing non-legume Parasponia.</title>
        <authorList>
            <person name="Van Velzen R."/>
            <person name="Holmer R."/>
            <person name="Bu F."/>
            <person name="Rutten L."/>
            <person name="Van Zeijl A."/>
            <person name="Liu W."/>
            <person name="Santuari L."/>
            <person name="Cao Q."/>
            <person name="Sharma T."/>
            <person name="Shen D."/>
            <person name="Roswanjaya Y."/>
            <person name="Wardhani T."/>
            <person name="Kalhor M.S."/>
            <person name="Jansen J."/>
            <person name="Van den Hoogen J."/>
            <person name="Gungor B."/>
            <person name="Hartog M."/>
            <person name="Hontelez J."/>
            <person name="Verver J."/>
            <person name="Yang W.-C."/>
            <person name="Schijlen E."/>
            <person name="Repin R."/>
            <person name="Schilthuizen M."/>
            <person name="Schranz E."/>
            <person name="Heidstra R."/>
            <person name="Miyata K."/>
            <person name="Fedorova E."/>
            <person name="Kohlen W."/>
            <person name="Bisseling T."/>
            <person name="Smit S."/>
            <person name="Geurts R."/>
        </authorList>
    </citation>
    <scope>NUCLEOTIDE SEQUENCE [LARGE SCALE GENOMIC DNA]</scope>
    <source>
        <strain evidence="4">cv. RG33-2</strain>
    </source>
</reference>
<keyword evidence="2" id="KW-0732">Signal</keyword>
<feature type="signal peptide" evidence="2">
    <location>
        <begin position="1"/>
        <end position="28"/>
    </location>
</feature>
<keyword evidence="4" id="KW-1185">Reference proteome</keyword>
<evidence type="ECO:0000256" key="1">
    <source>
        <dbReference type="SAM" id="MobiDB-lite"/>
    </source>
</evidence>
<feature type="region of interest" description="Disordered" evidence="1">
    <location>
        <begin position="29"/>
        <end position="62"/>
    </location>
</feature>
<evidence type="ECO:0000313" key="4">
    <source>
        <dbReference type="Proteomes" id="UP000237000"/>
    </source>
</evidence>
<gene>
    <name evidence="3" type="ORF">TorRG33x02_074790</name>
</gene>
<dbReference type="InParanoid" id="A0A2P5FG50"/>
<proteinExistence type="predicted"/>
<dbReference type="OrthoDB" id="10294744at2759"/>
<accession>A0A2P5FG50</accession>
<protein>
    <recommendedName>
        <fullName evidence="5">Transmembrane protein</fullName>
    </recommendedName>
</protein>
<name>A0A2P5FG50_TREOI</name>
<dbReference type="AlphaFoldDB" id="A0A2P5FG50"/>
<evidence type="ECO:0008006" key="5">
    <source>
        <dbReference type="Google" id="ProtNLM"/>
    </source>
</evidence>
<feature type="chain" id="PRO_5015195247" description="Transmembrane protein" evidence="2">
    <location>
        <begin position="29"/>
        <end position="62"/>
    </location>
</feature>
<dbReference type="Proteomes" id="UP000237000">
    <property type="component" value="Unassembled WGS sequence"/>
</dbReference>
<evidence type="ECO:0000256" key="2">
    <source>
        <dbReference type="SAM" id="SignalP"/>
    </source>
</evidence>
<sequence>MRLLWCLLRICFVIFILFNLSLVKFVQSQKGATNPPSPTSKGAGDLFDPSYPAPKEGGTTRP</sequence>